<accession>A0ABX2N4M4</accession>
<dbReference type="SUPFAM" id="SSF54001">
    <property type="entry name" value="Cysteine proteinases"/>
    <property type="match status" value="1"/>
</dbReference>
<feature type="region of interest" description="Disordered" evidence="1">
    <location>
        <begin position="196"/>
        <end position="223"/>
    </location>
</feature>
<organism evidence="3 4">
    <name type="scientific">Parasphingorhabdus flavimaris</name>
    <dbReference type="NCBI Taxonomy" id="266812"/>
    <lineage>
        <taxon>Bacteria</taxon>
        <taxon>Pseudomonadati</taxon>
        <taxon>Pseudomonadota</taxon>
        <taxon>Alphaproteobacteria</taxon>
        <taxon>Sphingomonadales</taxon>
        <taxon>Sphingomonadaceae</taxon>
        <taxon>Parasphingorhabdus</taxon>
    </lineage>
</organism>
<sequence length="223" mass="24731">MALKNSAILIRNAIVPILLVVQAVMMPTQARANDYLQCVPFARELSGIQIYGDAHSWWDQAAGKYQRGAMPVEGAVLSLPSHGAMQLGHVAVVRDIVDDRNILISHANWSPINGKRGQIERRVAAQDVSARNDWSLIRIWYAPIENLGTTAFPVNGFIYPARQTAPDGRQWASAKPARQSRMPNRSLFDRRLTADLEQSAAEERPTDAEPRDLIGELLDRVGS</sequence>
<reference evidence="3 4" key="1">
    <citation type="submission" date="2020-06" db="EMBL/GenBank/DDBJ databases">
        <authorList>
            <person name="Kim S.-J."/>
            <person name="Park S.-J."/>
        </authorList>
    </citation>
    <scope>NUCLEOTIDE SEQUENCE [LARGE SCALE GENOMIC DNA]</scope>
    <source>
        <strain evidence="3 4">SW-151</strain>
    </source>
</reference>
<feature type="compositionally biased region" description="Basic and acidic residues" evidence="1">
    <location>
        <begin position="201"/>
        <end position="223"/>
    </location>
</feature>
<dbReference type="InterPro" id="IPR007921">
    <property type="entry name" value="CHAP_dom"/>
</dbReference>
<evidence type="ECO:0000313" key="3">
    <source>
        <dbReference type="EMBL" id="NVD28658.1"/>
    </source>
</evidence>
<evidence type="ECO:0000256" key="1">
    <source>
        <dbReference type="SAM" id="MobiDB-lite"/>
    </source>
</evidence>
<name>A0ABX2N4M4_9SPHN</name>
<dbReference type="InterPro" id="IPR038765">
    <property type="entry name" value="Papain-like_cys_pep_sf"/>
</dbReference>
<dbReference type="Pfam" id="PF05257">
    <property type="entry name" value="CHAP"/>
    <property type="match status" value="1"/>
</dbReference>
<evidence type="ECO:0000313" key="4">
    <source>
        <dbReference type="Proteomes" id="UP000652427"/>
    </source>
</evidence>
<gene>
    <name evidence="3" type="ORF">HUO14_12225</name>
</gene>
<proteinExistence type="predicted"/>
<protein>
    <submittedName>
        <fullName evidence="3">CHAP domain-containing protein</fullName>
    </submittedName>
</protein>
<dbReference type="PROSITE" id="PS50911">
    <property type="entry name" value="CHAP"/>
    <property type="match status" value="1"/>
</dbReference>
<dbReference type="RefSeq" id="WP_176280075.1">
    <property type="nucleotide sequence ID" value="NZ_JABWMH010000003.1"/>
</dbReference>
<dbReference type="EMBL" id="JABWMH010000003">
    <property type="protein sequence ID" value="NVD28658.1"/>
    <property type="molecule type" value="Genomic_DNA"/>
</dbReference>
<dbReference type="Gene3D" id="3.90.1720.10">
    <property type="entry name" value="endopeptidase domain like (from Nostoc punctiforme)"/>
    <property type="match status" value="1"/>
</dbReference>
<feature type="domain" description="Peptidase C51" evidence="2">
    <location>
        <begin position="13"/>
        <end position="138"/>
    </location>
</feature>
<evidence type="ECO:0000259" key="2">
    <source>
        <dbReference type="PROSITE" id="PS50911"/>
    </source>
</evidence>
<comment type="caution">
    <text evidence="3">The sequence shown here is derived from an EMBL/GenBank/DDBJ whole genome shotgun (WGS) entry which is preliminary data.</text>
</comment>
<keyword evidence="4" id="KW-1185">Reference proteome</keyword>
<dbReference type="Proteomes" id="UP000652427">
    <property type="component" value="Unassembled WGS sequence"/>
</dbReference>